<accession>A0ABX2TM04</accession>
<proteinExistence type="predicted"/>
<feature type="domain" description="Bacteriophage tail tape measure N-terminal" evidence="2">
    <location>
        <begin position="222"/>
        <end position="421"/>
    </location>
</feature>
<dbReference type="Proteomes" id="UP000584642">
    <property type="component" value="Unassembled WGS sequence"/>
</dbReference>
<feature type="region of interest" description="Disordered" evidence="1">
    <location>
        <begin position="527"/>
        <end position="561"/>
    </location>
</feature>
<evidence type="ECO:0000256" key="1">
    <source>
        <dbReference type="SAM" id="MobiDB-lite"/>
    </source>
</evidence>
<dbReference type="RefSeq" id="WP_180286265.1">
    <property type="nucleotide sequence ID" value="NZ_JABFDB010000041.1"/>
</dbReference>
<evidence type="ECO:0000259" key="2">
    <source>
        <dbReference type="Pfam" id="PF06791"/>
    </source>
</evidence>
<evidence type="ECO:0000313" key="3">
    <source>
        <dbReference type="EMBL" id="NYZ24486.1"/>
    </source>
</evidence>
<feature type="non-terminal residue" evidence="3">
    <location>
        <position position="1373"/>
    </location>
</feature>
<protein>
    <recommendedName>
        <fullName evidence="2">Bacteriophage tail tape measure N-terminal domain-containing protein</fullName>
    </recommendedName>
</protein>
<evidence type="ECO:0000313" key="4">
    <source>
        <dbReference type="Proteomes" id="UP000584642"/>
    </source>
</evidence>
<name>A0ABX2TM04_9PROT</name>
<comment type="caution">
    <text evidence="3">The sequence shown here is derived from an EMBL/GenBank/DDBJ whole genome shotgun (WGS) entry which is preliminary data.</text>
</comment>
<sequence>MTNLAVAIRLTADGSAFVGEIKLSRDALTGLTDAANDAGQALDRAGGSGNVADLDAWRRSMQATAEDLSRTSRGLREFQQALEATAAGVRASRTETEATGRGTVTALEQVRRAYDPVYAAAARYRDELRAVLKALNDNNVQGGERIRILRAVAEAHNPVIQANRQEAASLQLLTDRLEPAAAATRRLAEDQALLDRALAGGRIDAESHGRLTTALKEQSLAARDTAGSTRLAAHEMTNLSFQVQDVVAQLGSGTNPFVILAQQGPQAVGAVGGVGRALSLLRTPMTGVVAGATALAGAFALVVSRAVSIQAELRGWDVALQATGQQAGVTAAEIRGITEEMVRLGASRDDAVAALSAALDTRKLGSADQLREIGRLAVDLGVRLGGTAEAGQKLSEWLTTGTAGLRALSQATGALTVEQYEAARAALEQGDRLKANAIVIDALKQRFQGLRQESLGPVQQAMERLNREFNAFVDVAAKASAPLVISVSVTGAEWLKGLVEFLSNPTPQAFARWQMMGNPLWGMNGTSLPPTEPAPPAPSVGSPFTGRPTAAGTSAGRYGTRLNGLTNDEEIAIDELKKANDRLAAAYQKTGAAREIAIAKEQAYIAAINAGKSVGLAKAEADEAARMASVQAAAAIADQTAEVTIQTRATRDAAAAVLAGTVSAAAGWEALGRAQAEALATGVDPLTRQRQILEEQAAATALAGAKQVDQMEREVIARRKVAEAAGASVAAQKEEELQAKIQAATLEETIALQHADAETKEILLEVIRRKTAAVRGEAVAERELALATMEQQEGQRGRRAAFEAAMAGAPEAVRALATAEFEVLEALRAQGIEYDALDTKGRKRVDDQVAAARARATLELDTQRTTAAYKELEQFGERAMDALLEKIVEAGDGTLEWRDAVKALWGEFQTLALRMAVINPIKNWALGSNLPTLWDLAGAITPAASGGGVRPVTAGTPAAANQNAQSGGGTGGLSIGSLSRLTDPSALPGWWHSPVFGSSGSTANSVGVINDGTAGFDTTGAFDAAGNPLGGATGATWGQVATAAGAALSAFNAFRAFSQGQIGSGIGNTISAGLGIAQLAGVALGPLGPIAMVAAPIIGGLLDGLFAKKPSAKEGGSTINLTTGAETIGGQTGKKFSQENRDAASDISQAVYEMYKGLSDLAGGKTLPFDMFVGVTQTGIRAQYNGPNTERTFGKDDAGIKELTAWFAGIFTRELKDGFEPAVQRAIDNIDWSDLETGMKQLQFAIDFPLRTKDLAGNLSLEDATRRQAKEGVKSTTTALKEFLETTEKLWPAVQQGGRTVTTTTRELTEMSAAEAIGKGLLTREQQYMGDATWETVWKDVEGRVVQVGDDLSQTVAIWRDVTKTVTEGGQAV</sequence>
<dbReference type="InterPro" id="IPR009628">
    <property type="entry name" value="Phage_tape_measure_N"/>
</dbReference>
<keyword evidence="4" id="KW-1185">Reference proteome</keyword>
<dbReference type="Pfam" id="PF06791">
    <property type="entry name" value="TMP_2"/>
    <property type="match status" value="1"/>
</dbReference>
<dbReference type="EMBL" id="JABFDB010000041">
    <property type="protein sequence ID" value="NYZ24486.1"/>
    <property type="molecule type" value="Genomic_DNA"/>
</dbReference>
<reference evidence="3 4" key="1">
    <citation type="submission" date="2020-05" db="EMBL/GenBank/DDBJ databases">
        <title>Azospirillum oleiclasticum sp. nov, a nitrogen-fixing and heavy crude oil-emulsifying bacterium isolated from the crude oil of Yumen Oilfield.</title>
        <authorList>
            <person name="Wu D."/>
            <person name="Cai M."/>
            <person name="Zhang X."/>
        </authorList>
    </citation>
    <scope>NUCLEOTIDE SEQUENCE [LARGE SCALE GENOMIC DNA]</scope>
    <source>
        <strain evidence="3 4">ROY-1-1-2</strain>
    </source>
</reference>
<gene>
    <name evidence="3" type="ORF">HND93_32690</name>
</gene>
<organism evidence="3 4">
    <name type="scientific">Azospirillum oleiclasticum</name>
    <dbReference type="NCBI Taxonomy" id="2735135"/>
    <lineage>
        <taxon>Bacteria</taxon>
        <taxon>Pseudomonadati</taxon>
        <taxon>Pseudomonadota</taxon>
        <taxon>Alphaproteobacteria</taxon>
        <taxon>Rhodospirillales</taxon>
        <taxon>Azospirillaceae</taxon>
        <taxon>Azospirillum</taxon>
    </lineage>
</organism>